<gene>
    <name evidence="3" type="ORF">HOP40_34000</name>
</gene>
<keyword evidence="2" id="KW-0812">Transmembrane</keyword>
<keyword evidence="2" id="KW-1133">Transmembrane helix</keyword>
<keyword evidence="4" id="KW-1185">Reference proteome</keyword>
<dbReference type="EMBL" id="CP053564">
    <property type="protein sequence ID" value="QJY50157.1"/>
    <property type="molecule type" value="Genomic_DNA"/>
</dbReference>
<sequence length="87" mass="9789">MANDSRELVQRTDGIDPQDEPSVEWGWHGGFPRGSIIAGWTVVVIMFIMLIGNHTGRTEDLWLIGVGILLAAALVLQSLRKRHAWRR</sequence>
<dbReference type="AlphaFoldDB" id="A0A6M6JT03"/>
<feature type="compositionally biased region" description="Basic and acidic residues" evidence="1">
    <location>
        <begin position="1"/>
        <end position="14"/>
    </location>
</feature>
<dbReference type="InterPro" id="IPR024341">
    <property type="entry name" value="DUF2631"/>
</dbReference>
<keyword evidence="2" id="KW-0472">Membrane</keyword>
<accession>A0A6M6JT03</accession>
<evidence type="ECO:0000256" key="1">
    <source>
        <dbReference type="SAM" id="MobiDB-lite"/>
    </source>
</evidence>
<evidence type="ECO:0000313" key="3">
    <source>
        <dbReference type="EMBL" id="QJY50157.1"/>
    </source>
</evidence>
<evidence type="ECO:0000313" key="4">
    <source>
        <dbReference type="Proteomes" id="UP000505377"/>
    </source>
</evidence>
<dbReference type="KEGG" id="pbro:HOP40_34000"/>
<evidence type="ECO:0000256" key="2">
    <source>
        <dbReference type="SAM" id="Phobius"/>
    </source>
</evidence>
<dbReference type="Pfam" id="PF10939">
    <property type="entry name" value="DUF2631"/>
    <property type="match status" value="1"/>
</dbReference>
<reference evidence="3 4" key="1">
    <citation type="submission" date="2020-05" db="EMBL/GenBank/DDBJ databases">
        <authorList>
            <person name="Mo P."/>
        </authorList>
    </citation>
    <scope>NUCLEOTIDE SEQUENCE [LARGE SCALE GENOMIC DNA]</scope>
    <source>
        <strain evidence="3 4">Gen01</strain>
    </source>
</reference>
<name>A0A6M6JT03_9PSEU</name>
<feature type="transmembrane region" description="Helical" evidence="2">
    <location>
        <begin position="61"/>
        <end position="79"/>
    </location>
</feature>
<dbReference type="Proteomes" id="UP000505377">
    <property type="component" value="Chromosome"/>
</dbReference>
<organism evidence="3 4">
    <name type="scientific">Pseudonocardia broussonetiae</name>
    <dbReference type="NCBI Taxonomy" id="2736640"/>
    <lineage>
        <taxon>Bacteria</taxon>
        <taxon>Bacillati</taxon>
        <taxon>Actinomycetota</taxon>
        <taxon>Actinomycetes</taxon>
        <taxon>Pseudonocardiales</taxon>
        <taxon>Pseudonocardiaceae</taxon>
        <taxon>Pseudonocardia</taxon>
    </lineage>
</organism>
<feature type="transmembrane region" description="Helical" evidence="2">
    <location>
        <begin position="36"/>
        <end position="55"/>
    </location>
</feature>
<protein>
    <submittedName>
        <fullName evidence="3">DUF2631 domain-containing protein</fullName>
    </submittedName>
</protein>
<feature type="region of interest" description="Disordered" evidence="1">
    <location>
        <begin position="1"/>
        <end position="21"/>
    </location>
</feature>
<proteinExistence type="predicted"/>
<dbReference type="RefSeq" id="WP_172167329.1">
    <property type="nucleotide sequence ID" value="NZ_CP053564.1"/>
</dbReference>